<accession>A0ACD1GY35</accession>
<organism evidence="1 2">
    <name type="scientific">Aspergillus aculeatinus CBS 121060</name>
    <dbReference type="NCBI Taxonomy" id="1448322"/>
    <lineage>
        <taxon>Eukaryota</taxon>
        <taxon>Fungi</taxon>
        <taxon>Dikarya</taxon>
        <taxon>Ascomycota</taxon>
        <taxon>Pezizomycotina</taxon>
        <taxon>Eurotiomycetes</taxon>
        <taxon>Eurotiomycetidae</taxon>
        <taxon>Eurotiales</taxon>
        <taxon>Aspergillaceae</taxon>
        <taxon>Aspergillus</taxon>
        <taxon>Aspergillus subgen. Circumdati</taxon>
    </lineage>
</organism>
<sequence length="377" mass="42089">MSTAAKERKRAADREAQRHNRARTKAYIAYLEKTLQDLSSPSGEGQNTLGHQIAQQQEKINHLQETLRKIASLAQDAANPLPTSSSATSNPAGPPSGPPQPLAEEEPFPTGACNVLPAATGFFGLDLICSDRERNYLAVLGSAVTLVQYCSPGLSENPRSGSATDDDFCIRAVVDGWKVATTRTEADVVWSLLQAIDEGLFYRTDPVTRIALLRIMRPMLLVRFRRLPGFYSLAYAPQAEDRHCPRSFIAPGVYARYSSSPVQTSVAHQPFLDFFPWPQFRDTWILKGMEYADENCAASFGTRIRFEWPYELRDVYKRNVLGETVSFSAEFETRYQDLRSWKLDSEGDWLQWSSEGCSVLPEGLPSLSLSGDAYDEI</sequence>
<name>A0ACD1GY35_9EURO</name>
<gene>
    <name evidence="1" type="ORF">BO66DRAFT_431383</name>
</gene>
<protein>
    <submittedName>
        <fullName evidence="1">Uncharacterized protein</fullName>
    </submittedName>
</protein>
<reference evidence="1" key="1">
    <citation type="submission" date="2018-02" db="EMBL/GenBank/DDBJ databases">
        <title>The genomes of Aspergillus section Nigri reveals drivers in fungal speciation.</title>
        <authorList>
            <consortium name="DOE Joint Genome Institute"/>
            <person name="Vesth T.C."/>
            <person name="Nybo J."/>
            <person name="Theobald S."/>
            <person name="Brandl J."/>
            <person name="Frisvad J.C."/>
            <person name="Nielsen K.F."/>
            <person name="Lyhne E.K."/>
            <person name="Kogle M.E."/>
            <person name="Kuo A."/>
            <person name="Riley R."/>
            <person name="Clum A."/>
            <person name="Nolan M."/>
            <person name="Lipzen A."/>
            <person name="Salamov A."/>
            <person name="Henrissat B."/>
            <person name="Wiebenga A."/>
            <person name="De vries R.P."/>
            <person name="Grigoriev I.V."/>
            <person name="Mortensen U.H."/>
            <person name="Andersen M.R."/>
            <person name="Baker S.E."/>
        </authorList>
    </citation>
    <scope>NUCLEOTIDE SEQUENCE</scope>
    <source>
        <strain evidence="1">CBS 121060</strain>
    </source>
</reference>
<evidence type="ECO:0000313" key="1">
    <source>
        <dbReference type="EMBL" id="RAH66392.1"/>
    </source>
</evidence>
<dbReference type="Proteomes" id="UP000249661">
    <property type="component" value="Unassembled WGS sequence"/>
</dbReference>
<dbReference type="EMBL" id="KZ824983">
    <property type="protein sequence ID" value="RAH66392.1"/>
    <property type="molecule type" value="Genomic_DNA"/>
</dbReference>
<proteinExistence type="predicted"/>
<keyword evidence="2" id="KW-1185">Reference proteome</keyword>
<evidence type="ECO:0000313" key="2">
    <source>
        <dbReference type="Proteomes" id="UP000249661"/>
    </source>
</evidence>